<dbReference type="RefSeq" id="WP_343754420.1">
    <property type="nucleotide sequence ID" value="NZ_BAAACW010000055.1"/>
</dbReference>
<feature type="domain" description="NERD" evidence="1">
    <location>
        <begin position="38"/>
        <end position="152"/>
    </location>
</feature>
<name>A0ABN0XA51_9LACT</name>
<keyword evidence="3" id="KW-1185">Reference proteome</keyword>
<gene>
    <name evidence="2" type="ORF">GCM10008932_09050</name>
</gene>
<sequence>METFILSESVDVFSFLSYLNDRMKLDNENRQKLVRLRKGDEGEKAFLKMFESLYEGEGILFYNFRASYQDSPIQIDFLFISAQSIYMYEVKNYQGSYVQSGDKFRSLSGSQFLNPSVQLTRTHNHFSHMLKELSCTTPIQPFVVFVNPEFTLYEAPVEDPFLFPGQLSSHFKLLNQRSDTIRKSQQRLVEKLLEESKKEATFERKLPTYHFEQLKKGLICYNCGSFALRNNSKNSLCTSCGRTCSLNDLILAHITEFQTLFPHEKLTRNSLYEWCGMEVGERRLWKLLKSHFKLEKSGKTSYYLRKDD</sequence>
<protein>
    <recommendedName>
        <fullName evidence="1">NERD domain-containing protein</fullName>
    </recommendedName>
</protein>
<dbReference type="EMBL" id="BAAACW010000055">
    <property type="protein sequence ID" value="GAA0358529.1"/>
    <property type="molecule type" value="Genomic_DNA"/>
</dbReference>
<reference evidence="2 3" key="1">
    <citation type="journal article" date="2019" name="Int. J. Syst. Evol. Microbiol.">
        <title>The Global Catalogue of Microorganisms (GCM) 10K type strain sequencing project: providing services to taxonomists for standard genome sequencing and annotation.</title>
        <authorList>
            <consortium name="The Broad Institute Genomics Platform"/>
            <consortium name="The Broad Institute Genome Sequencing Center for Infectious Disease"/>
            <person name="Wu L."/>
            <person name="Ma J."/>
        </authorList>
    </citation>
    <scope>NUCLEOTIDE SEQUENCE [LARGE SCALE GENOMIC DNA]</scope>
    <source>
        <strain evidence="2 3">JCM 12662</strain>
    </source>
</reference>
<evidence type="ECO:0000313" key="2">
    <source>
        <dbReference type="EMBL" id="GAA0358529.1"/>
    </source>
</evidence>
<proteinExistence type="predicted"/>
<dbReference type="PROSITE" id="PS50965">
    <property type="entry name" value="NERD"/>
    <property type="match status" value="1"/>
</dbReference>
<accession>A0ABN0XA51</accession>
<organism evidence="2 3">
    <name type="scientific">Alkalibacterium iburiense</name>
    <dbReference type="NCBI Taxonomy" id="290589"/>
    <lineage>
        <taxon>Bacteria</taxon>
        <taxon>Bacillati</taxon>
        <taxon>Bacillota</taxon>
        <taxon>Bacilli</taxon>
        <taxon>Lactobacillales</taxon>
        <taxon>Carnobacteriaceae</taxon>
        <taxon>Alkalibacterium</taxon>
    </lineage>
</organism>
<evidence type="ECO:0000313" key="3">
    <source>
        <dbReference type="Proteomes" id="UP001501166"/>
    </source>
</evidence>
<dbReference type="Pfam" id="PF08378">
    <property type="entry name" value="NERD"/>
    <property type="match status" value="1"/>
</dbReference>
<comment type="caution">
    <text evidence="2">The sequence shown here is derived from an EMBL/GenBank/DDBJ whole genome shotgun (WGS) entry which is preliminary data.</text>
</comment>
<evidence type="ECO:0000259" key="1">
    <source>
        <dbReference type="PROSITE" id="PS50965"/>
    </source>
</evidence>
<dbReference type="Proteomes" id="UP001501166">
    <property type="component" value="Unassembled WGS sequence"/>
</dbReference>
<dbReference type="InterPro" id="IPR011528">
    <property type="entry name" value="NERD"/>
</dbReference>